<sequence>MPDTADEARNALKGPKRAWSSPSTLTVPSAAMELKEWLGDSRSFDPGNHPAALQSAIDDFNRSTESALPMNVRDAIQAELTALKAALVPLRNDATASRAPAEAALGVLLERLKSPDVLRAAWLDLWAKCGRVESSPDAIALRRDLFLACARLAEHDLEEFLYDLDGLLDNDASTVLRIRVALGDTGMPDSLDAPEVWETTELSATGRRDLVSRYLALPVAPHDHVVWLAYERAALHLRNAVTIENMAFFESQIVPPEPQAIDSKLAQYGEQWTDHDGHMAAEMARGQGIVLVRVFLPANTYVDPVQTARDQVEALVTLGKFHADASWDRVWHLLPGAQHKSPTQLRLQLITPSSDPAGAGRDRQARVFREMATWATAHSKIPITEGRLAEAIELLGWWRDAQDQSALGRVTANVRVIEVAGSRVGTTPWGDHLSRYMKSAWLVYQCRRELAATIYDAVGAELSQLPPAMWQPLQTIKDKTVHYDGLDRVDLVPNSTRTAVEELQALYPRHHQVGRRLRTLHNRLDKPAAFDQWLTELKNQWLSLVDRLVRIRNAITHGGPATPGAVDSIALFSSYLAAWEVEIVLEAALTGDDLVAAHNTFQTQKSDFLEACKTAQRPGDHLYI</sequence>
<reference evidence="2 3" key="1">
    <citation type="journal article" date="2019" name="Int. J. Syst. Evol. Microbiol.">
        <title>The Global Catalogue of Microorganisms (GCM) 10K type strain sequencing project: providing services to taxonomists for standard genome sequencing and annotation.</title>
        <authorList>
            <consortium name="The Broad Institute Genomics Platform"/>
            <consortium name="The Broad Institute Genome Sequencing Center for Infectious Disease"/>
            <person name="Wu L."/>
            <person name="Ma J."/>
        </authorList>
    </citation>
    <scope>NUCLEOTIDE SEQUENCE [LARGE SCALE GENOMIC DNA]</scope>
    <source>
        <strain evidence="2 3">JCM 6835</strain>
    </source>
</reference>
<keyword evidence="3" id="KW-1185">Reference proteome</keyword>
<organism evidence="2 3">
    <name type="scientific">Nonomuraea recticatena</name>
    <dbReference type="NCBI Taxonomy" id="46178"/>
    <lineage>
        <taxon>Bacteria</taxon>
        <taxon>Bacillati</taxon>
        <taxon>Actinomycetota</taxon>
        <taxon>Actinomycetes</taxon>
        <taxon>Streptosporangiales</taxon>
        <taxon>Streptosporangiaceae</taxon>
        <taxon>Nonomuraea</taxon>
    </lineage>
</organism>
<proteinExistence type="predicted"/>
<evidence type="ECO:0000256" key="1">
    <source>
        <dbReference type="SAM" id="MobiDB-lite"/>
    </source>
</evidence>
<dbReference type="EMBL" id="BAAATE010000047">
    <property type="protein sequence ID" value="GAA2697395.1"/>
    <property type="molecule type" value="Genomic_DNA"/>
</dbReference>
<comment type="caution">
    <text evidence="2">The sequence shown here is derived from an EMBL/GenBank/DDBJ whole genome shotgun (WGS) entry which is preliminary data.</text>
</comment>
<feature type="compositionally biased region" description="Basic and acidic residues" evidence="1">
    <location>
        <begin position="1"/>
        <end position="10"/>
    </location>
</feature>
<evidence type="ECO:0000313" key="2">
    <source>
        <dbReference type="EMBL" id="GAA2697395.1"/>
    </source>
</evidence>
<name>A0ABN3TB25_9ACTN</name>
<evidence type="ECO:0008006" key="4">
    <source>
        <dbReference type="Google" id="ProtNLM"/>
    </source>
</evidence>
<dbReference type="Proteomes" id="UP001501666">
    <property type="component" value="Unassembled WGS sequence"/>
</dbReference>
<protein>
    <recommendedName>
        <fullName evidence="4">ApeA N-terminal domain-containing protein</fullName>
    </recommendedName>
</protein>
<feature type="region of interest" description="Disordered" evidence="1">
    <location>
        <begin position="1"/>
        <end position="24"/>
    </location>
</feature>
<evidence type="ECO:0000313" key="3">
    <source>
        <dbReference type="Proteomes" id="UP001501666"/>
    </source>
</evidence>
<accession>A0ABN3TB25</accession>
<gene>
    <name evidence="2" type="ORF">GCM10010412_092190</name>
</gene>